<proteinExistence type="predicted"/>
<dbReference type="AlphaFoldDB" id="A0A849C7H3"/>
<gene>
    <name evidence="2" type="ORF">HLB23_28335</name>
</gene>
<evidence type="ECO:0000313" key="3">
    <source>
        <dbReference type="Proteomes" id="UP000586827"/>
    </source>
</evidence>
<dbReference type="EMBL" id="JABELX010000011">
    <property type="protein sequence ID" value="NNH73716.1"/>
    <property type="molecule type" value="Genomic_DNA"/>
</dbReference>
<keyword evidence="3" id="KW-1185">Reference proteome</keyword>
<protein>
    <submittedName>
        <fullName evidence="2">Uncharacterized protein</fullName>
    </submittedName>
</protein>
<sequence length="435" mass="48740">MGLTELVQWESRSRAWRVEHGRARDGRDLQAPPDSRREFTPPGDIETREVQWMVPESRVPHTRDIPAGRHLIDGPQRYSLLAWLGTVADWRMNPDELSLYGELPRRADIADAAEWLHDEGFATVWRGDLAGKNMALLVHPAGMLAEVVPQGRGSTELWAIHIWWMAEPVDTFACYMAGVGPLRPCADTTSGWISGGRTDFQPGGSTGALRVQLAALRSFATLVTPWPHDYRHIHLSWLGGEPHGPRSQREMIERTDELLKLPEIRALFGDIYDKMRRLDSPLHHYISTAHDGYVSEVADKLVRWASTDDETGFDFKACRLLDGLIHRQASVQRLPDAEHANDLNTVDMVAIHSRLRGLDSNAANIVDNMDLWDRVYGDGTILVDYPQLLPDWAQAITSAATILHAHLAAADAIDASTLSIGERWSRTAADPYDPR</sequence>
<feature type="region of interest" description="Disordered" evidence="1">
    <location>
        <begin position="23"/>
        <end position="44"/>
    </location>
</feature>
<accession>A0A849C7H3</accession>
<dbReference type="RefSeq" id="WP_067522021.1">
    <property type="nucleotide sequence ID" value="NZ_JABELX010000011.1"/>
</dbReference>
<evidence type="ECO:0000313" key="2">
    <source>
        <dbReference type="EMBL" id="NNH73716.1"/>
    </source>
</evidence>
<name>A0A849C7H3_9NOCA</name>
<reference evidence="2 3" key="1">
    <citation type="submission" date="2020-05" db="EMBL/GenBank/DDBJ databases">
        <title>MicrobeNet Type strains.</title>
        <authorList>
            <person name="Nicholson A.C."/>
        </authorList>
    </citation>
    <scope>NUCLEOTIDE SEQUENCE [LARGE SCALE GENOMIC DNA]</scope>
    <source>
        <strain evidence="2 3">JCM 3224</strain>
    </source>
</reference>
<organism evidence="2 3">
    <name type="scientific">Nocardia uniformis</name>
    <dbReference type="NCBI Taxonomy" id="53432"/>
    <lineage>
        <taxon>Bacteria</taxon>
        <taxon>Bacillati</taxon>
        <taxon>Actinomycetota</taxon>
        <taxon>Actinomycetes</taxon>
        <taxon>Mycobacteriales</taxon>
        <taxon>Nocardiaceae</taxon>
        <taxon>Nocardia</taxon>
    </lineage>
</organism>
<dbReference type="Proteomes" id="UP000586827">
    <property type="component" value="Unassembled WGS sequence"/>
</dbReference>
<comment type="caution">
    <text evidence="2">The sequence shown here is derived from an EMBL/GenBank/DDBJ whole genome shotgun (WGS) entry which is preliminary data.</text>
</comment>
<evidence type="ECO:0000256" key="1">
    <source>
        <dbReference type="SAM" id="MobiDB-lite"/>
    </source>
</evidence>